<evidence type="ECO:0000313" key="2">
    <source>
        <dbReference type="EMBL" id="QHT06206.1"/>
    </source>
</evidence>
<sequence length="124" mass="14491">MFEIRYIKAQLKNISKIISDFTDNMNWHQNVYLSILYTSYVLFFIAFTGVVSVNPDYLSTLETVIKYYISILLLIRFNPLVDRKVTKFDKRIVFSSALLLFISTAAYSIALNYFKNLNTVSFMP</sequence>
<name>A0A6C0CN35_9ZZZZ</name>
<evidence type="ECO:0000256" key="1">
    <source>
        <dbReference type="SAM" id="Phobius"/>
    </source>
</evidence>
<feature type="transmembrane region" description="Helical" evidence="1">
    <location>
        <begin position="65"/>
        <end position="81"/>
    </location>
</feature>
<protein>
    <submittedName>
        <fullName evidence="2">Uncharacterized protein</fullName>
    </submittedName>
</protein>
<keyword evidence="1" id="KW-0812">Transmembrane</keyword>
<dbReference type="EMBL" id="MN739467">
    <property type="protein sequence ID" value="QHT06206.1"/>
    <property type="molecule type" value="Genomic_DNA"/>
</dbReference>
<feature type="transmembrane region" description="Helical" evidence="1">
    <location>
        <begin position="31"/>
        <end position="53"/>
    </location>
</feature>
<proteinExistence type="predicted"/>
<feature type="transmembrane region" description="Helical" evidence="1">
    <location>
        <begin position="93"/>
        <end position="114"/>
    </location>
</feature>
<accession>A0A6C0CN35</accession>
<organism evidence="2">
    <name type="scientific">viral metagenome</name>
    <dbReference type="NCBI Taxonomy" id="1070528"/>
    <lineage>
        <taxon>unclassified sequences</taxon>
        <taxon>metagenomes</taxon>
        <taxon>organismal metagenomes</taxon>
    </lineage>
</organism>
<dbReference type="AlphaFoldDB" id="A0A6C0CN35"/>
<keyword evidence="1" id="KW-0472">Membrane</keyword>
<keyword evidence="1" id="KW-1133">Transmembrane helix</keyword>
<reference evidence="2" key="1">
    <citation type="journal article" date="2020" name="Nature">
        <title>Giant virus diversity and host interactions through global metagenomics.</title>
        <authorList>
            <person name="Schulz F."/>
            <person name="Roux S."/>
            <person name="Paez-Espino D."/>
            <person name="Jungbluth S."/>
            <person name="Walsh D.A."/>
            <person name="Denef V.J."/>
            <person name="McMahon K.D."/>
            <person name="Konstantinidis K.T."/>
            <person name="Eloe-Fadrosh E.A."/>
            <person name="Kyrpides N.C."/>
            <person name="Woyke T."/>
        </authorList>
    </citation>
    <scope>NUCLEOTIDE SEQUENCE</scope>
    <source>
        <strain evidence="2">GVMAG-M-3300021425-30</strain>
    </source>
</reference>